<name>A0AAN4ZIQ7_9BILA</name>
<gene>
    <name evidence="1" type="ORF">PMAYCL1PPCAC_08997</name>
</gene>
<reference evidence="2" key="1">
    <citation type="submission" date="2022-10" db="EMBL/GenBank/DDBJ databases">
        <title>Genome assembly of Pristionchus species.</title>
        <authorList>
            <person name="Yoshida K."/>
            <person name="Sommer R.J."/>
        </authorList>
    </citation>
    <scope>NUCLEOTIDE SEQUENCE [LARGE SCALE GENOMIC DNA]</scope>
    <source>
        <strain evidence="2">RS5460</strain>
    </source>
</reference>
<evidence type="ECO:0000313" key="2">
    <source>
        <dbReference type="Proteomes" id="UP001328107"/>
    </source>
</evidence>
<dbReference type="AlphaFoldDB" id="A0AAN4ZIQ7"/>
<accession>A0AAN4ZIQ7</accession>
<sequence length="70" mass="7870">MQELGSKLRGYSWMSHSNGILNLHSLIARSRNELYLFQFVSVSRGFLVLHAEVAHLKPAVAALERVHVAL</sequence>
<comment type="caution">
    <text evidence="1">The sequence shown here is derived from an EMBL/GenBank/DDBJ whole genome shotgun (WGS) entry which is preliminary data.</text>
</comment>
<proteinExistence type="predicted"/>
<evidence type="ECO:0000313" key="1">
    <source>
        <dbReference type="EMBL" id="GMR38802.1"/>
    </source>
</evidence>
<dbReference type="EMBL" id="BTRK01000002">
    <property type="protein sequence ID" value="GMR38802.1"/>
    <property type="molecule type" value="Genomic_DNA"/>
</dbReference>
<feature type="non-terminal residue" evidence="1">
    <location>
        <position position="70"/>
    </location>
</feature>
<protein>
    <submittedName>
        <fullName evidence="1">Uncharacterized protein</fullName>
    </submittedName>
</protein>
<dbReference type="Proteomes" id="UP001328107">
    <property type="component" value="Unassembled WGS sequence"/>
</dbReference>
<organism evidence="1 2">
    <name type="scientific">Pristionchus mayeri</name>
    <dbReference type="NCBI Taxonomy" id="1317129"/>
    <lineage>
        <taxon>Eukaryota</taxon>
        <taxon>Metazoa</taxon>
        <taxon>Ecdysozoa</taxon>
        <taxon>Nematoda</taxon>
        <taxon>Chromadorea</taxon>
        <taxon>Rhabditida</taxon>
        <taxon>Rhabditina</taxon>
        <taxon>Diplogasteromorpha</taxon>
        <taxon>Diplogasteroidea</taxon>
        <taxon>Neodiplogasteridae</taxon>
        <taxon>Pristionchus</taxon>
    </lineage>
</organism>
<keyword evidence="2" id="KW-1185">Reference proteome</keyword>